<dbReference type="GeneID" id="28976215"/>
<dbReference type="Proteomes" id="UP000053890">
    <property type="component" value="Unassembled WGS sequence"/>
</dbReference>
<keyword evidence="5 12" id="KW-0337">GPI-anchor biosynthesis</keyword>
<dbReference type="OrthoDB" id="272139at2759"/>
<keyword evidence="6 12" id="KW-0808">Transferase</keyword>
<dbReference type="Pfam" id="PF01663">
    <property type="entry name" value="Phosphodiest"/>
    <property type="match status" value="1"/>
</dbReference>
<dbReference type="GO" id="GO:0006506">
    <property type="term" value="P:GPI anchor biosynthetic process"/>
    <property type="evidence" value="ECO:0007669"/>
    <property type="project" value="UniProtKB-UniPathway"/>
</dbReference>
<accession>A0A194SAG5</accession>
<evidence type="ECO:0000256" key="9">
    <source>
        <dbReference type="ARBA" id="ARBA00022989"/>
    </source>
</evidence>
<feature type="transmembrane region" description="Helical" evidence="12">
    <location>
        <begin position="732"/>
        <end position="753"/>
    </location>
</feature>
<dbReference type="OMA" id="SWNQTGQ"/>
<dbReference type="InterPro" id="IPR002591">
    <property type="entry name" value="Phosphodiest/P_Trfase"/>
</dbReference>
<comment type="function">
    <text evidence="12">Ethanolamine phosphate transferase involved in glycosylphosphatidylinositol-anchor biosynthesis. Transfers ethanolamine phosphate to the GPI second mannose.</text>
</comment>
<proteinExistence type="inferred from homology"/>
<comment type="similarity">
    <text evidence="3 12">Belongs to the PIGG/PIGN/PIGO family. PIGG subfamily.</text>
</comment>
<feature type="transmembrane region" description="Helical" evidence="12">
    <location>
        <begin position="835"/>
        <end position="854"/>
    </location>
</feature>
<dbReference type="InterPro" id="IPR017850">
    <property type="entry name" value="Alkaline_phosphatase_core_sf"/>
</dbReference>
<dbReference type="AlphaFoldDB" id="A0A194SAG5"/>
<evidence type="ECO:0000256" key="8">
    <source>
        <dbReference type="ARBA" id="ARBA00022824"/>
    </source>
</evidence>
<dbReference type="InterPro" id="IPR037674">
    <property type="entry name" value="PIG-G_N"/>
</dbReference>
<reference evidence="14 15" key="1">
    <citation type="journal article" date="2015" name="Front. Microbiol.">
        <title>Genome sequence of the plant growth promoting endophytic yeast Rhodotorula graminis WP1.</title>
        <authorList>
            <person name="Firrincieli A."/>
            <person name="Otillar R."/>
            <person name="Salamov A."/>
            <person name="Schmutz J."/>
            <person name="Khan Z."/>
            <person name="Redman R.S."/>
            <person name="Fleck N.D."/>
            <person name="Lindquist E."/>
            <person name="Grigoriev I.V."/>
            <person name="Doty S.L."/>
        </authorList>
    </citation>
    <scope>NUCLEOTIDE SEQUENCE [LARGE SCALE GENOMIC DNA]</scope>
    <source>
        <strain evidence="14 15">WP1</strain>
    </source>
</reference>
<comment type="pathway">
    <text evidence="2 12">Glycolipid biosynthesis; glycosylphosphatidylinositol-anchor biosynthesis.</text>
</comment>
<evidence type="ECO:0000256" key="5">
    <source>
        <dbReference type="ARBA" id="ARBA00022502"/>
    </source>
</evidence>
<dbReference type="UniPathway" id="UPA00196"/>
<evidence type="ECO:0000256" key="3">
    <source>
        <dbReference type="ARBA" id="ARBA00005315"/>
    </source>
</evidence>
<dbReference type="STRING" id="578459.A0A194SAG5"/>
<feature type="transmembrane region" description="Helical" evidence="12">
    <location>
        <begin position="808"/>
        <end position="828"/>
    </location>
</feature>
<comment type="subcellular location">
    <subcellularLocation>
        <location evidence="1 12">Endoplasmic reticulum membrane</location>
        <topology evidence="1 12">Multi-pass membrane protein</topology>
    </subcellularLocation>
</comment>
<dbReference type="GO" id="GO:0005789">
    <property type="term" value="C:endoplasmic reticulum membrane"/>
    <property type="evidence" value="ECO:0007669"/>
    <property type="project" value="UniProtKB-SubCell"/>
</dbReference>
<feature type="transmembrane region" description="Helical" evidence="12">
    <location>
        <begin position="578"/>
        <end position="597"/>
    </location>
</feature>
<evidence type="ECO:0000259" key="13">
    <source>
        <dbReference type="Pfam" id="PF19316"/>
    </source>
</evidence>
<keyword evidence="15" id="KW-1185">Reference proteome</keyword>
<sequence>MRTSSTRGSPARRARLRLSSALVLAVAGLASFALGFFPVKPLLPGFSSRQTYEDECASPSGPGELRSDAFSRLAFVVVDALRSDFALGPESRMSFLASLVVDGHALPYTAVAQAPTVTLPRLKALTTGSNPTFVDALLNLAEETSSSAALENVDSWLRQLVLSVDDGGAPKKVAFAGDDTWLRLFPQTWFSWHEGVSSFFVSDTVTVDSNVTRHLDALLGPPRAPVAHPVAPSTEWDVLILHYLGLDHVGHLEGPASPLMAPKQVEMDKVVERVYRYLERRDEADGQRSLLVLVGDHGMTEGGNHGGSTEAETSAALVLAAPSLRLDERKLPVRHESPYKHFEVVQQIDLVPTLSVLFDLGMPRNSIGKLVRSAVQALRPAAFLGGLQSNMRQVGAVLAASSSSAMDWTLSKTVPEGRWTSFGALADEGSFEEQAEFLAVAQARLLASSSSYHLRPLFLGLAVLVLASFVTLIHVRRIWSVETHRARLAVAVAVLVFLGSLFATSFIEEEHEIWYFLSATALLVSTPRSDLNSTDRLSLVGAAASVRLLRSWAHNGQKNVSNVSIAAYLATSPRLTSALVSLTYVLVSVLAVVTLALDSRVIARQRLPPAALLRRAALLAISAVIVVAQSVVGSAMHLSTLLVVGDEPSALWRVLEQLELADQVSLARAGYGLAAGGWLWWRVSLRVQTSKTVPMIHLSLLLMSVTRPTNVPLFLAFYVQHVALGRLASKPSASPAVLALLVAALQSSTFFGLGGSNSLATADLSQAYNGLRSFSLTLVTLLAFLSNFSGPIFLSLSLHTLPPVLRPLVLDYLSAFHVVALTALAASATHFREHLFALTVFAPAVLYRAGWFVWVQVGTNLGLSRLLLG</sequence>
<feature type="transmembrane region" description="Helical" evidence="12">
    <location>
        <begin position="695"/>
        <end position="720"/>
    </location>
</feature>
<name>A0A194SAG5_RHOGW</name>
<keyword evidence="8 12" id="KW-0256">Endoplasmic reticulum</keyword>
<dbReference type="GO" id="GO:0051267">
    <property type="term" value="F:CP2 mannose-ethanolamine phosphotransferase activity"/>
    <property type="evidence" value="ECO:0007669"/>
    <property type="project" value="TreeGrafter"/>
</dbReference>
<dbReference type="CDD" id="cd16024">
    <property type="entry name" value="GPI_EPT_2"/>
    <property type="match status" value="1"/>
</dbReference>
<dbReference type="EMBL" id="KQ474074">
    <property type="protein sequence ID" value="KPV77450.1"/>
    <property type="molecule type" value="Genomic_DNA"/>
</dbReference>
<evidence type="ECO:0000256" key="7">
    <source>
        <dbReference type="ARBA" id="ARBA00022692"/>
    </source>
</evidence>
<dbReference type="RefSeq" id="XP_018273499.1">
    <property type="nucleotide sequence ID" value="XM_018415767.1"/>
</dbReference>
<feature type="transmembrane region" description="Helical" evidence="12">
    <location>
        <begin position="618"/>
        <end position="644"/>
    </location>
</feature>
<feature type="transmembrane region" description="Helical" evidence="12">
    <location>
        <begin position="664"/>
        <end position="683"/>
    </location>
</feature>
<keyword evidence="9 12" id="KW-1133">Transmembrane helix</keyword>
<feature type="domain" description="GPI ethanolamine phosphate transferase 2 C-terminal" evidence="13">
    <location>
        <begin position="450"/>
        <end position="867"/>
    </location>
</feature>
<keyword evidence="10 12" id="KW-0472">Membrane</keyword>
<protein>
    <recommendedName>
        <fullName evidence="4 12">GPI ethanolamine phosphate transferase 2</fullName>
    </recommendedName>
</protein>
<evidence type="ECO:0000256" key="4">
    <source>
        <dbReference type="ARBA" id="ARBA00020830"/>
    </source>
</evidence>
<evidence type="ECO:0000256" key="12">
    <source>
        <dbReference type="RuleBase" id="RU367106"/>
    </source>
</evidence>
<gene>
    <name evidence="14" type="ORF">RHOBADRAFT_51303</name>
</gene>
<dbReference type="Gene3D" id="3.40.720.10">
    <property type="entry name" value="Alkaline Phosphatase, subunit A"/>
    <property type="match status" value="1"/>
</dbReference>
<dbReference type="SUPFAM" id="SSF53649">
    <property type="entry name" value="Alkaline phosphatase-like"/>
    <property type="match status" value="1"/>
</dbReference>
<dbReference type="InterPro" id="IPR039527">
    <property type="entry name" value="PIGG/GPI7"/>
</dbReference>
<keyword evidence="11" id="KW-0325">Glycoprotein</keyword>
<evidence type="ECO:0000256" key="10">
    <source>
        <dbReference type="ARBA" id="ARBA00023136"/>
    </source>
</evidence>
<dbReference type="Pfam" id="PF19316">
    <property type="entry name" value="PIGO_PIGG"/>
    <property type="match status" value="1"/>
</dbReference>
<feature type="transmembrane region" description="Helical" evidence="12">
    <location>
        <begin position="457"/>
        <end position="475"/>
    </location>
</feature>
<organism evidence="14 15">
    <name type="scientific">Rhodotorula graminis (strain WP1)</name>
    <dbReference type="NCBI Taxonomy" id="578459"/>
    <lineage>
        <taxon>Eukaryota</taxon>
        <taxon>Fungi</taxon>
        <taxon>Dikarya</taxon>
        <taxon>Basidiomycota</taxon>
        <taxon>Pucciniomycotina</taxon>
        <taxon>Microbotryomycetes</taxon>
        <taxon>Sporidiobolales</taxon>
        <taxon>Sporidiobolaceae</taxon>
        <taxon>Rhodotorula</taxon>
    </lineage>
</organism>
<keyword evidence="7 12" id="KW-0812">Transmembrane</keyword>
<evidence type="ECO:0000256" key="6">
    <source>
        <dbReference type="ARBA" id="ARBA00022679"/>
    </source>
</evidence>
<dbReference type="InterPro" id="IPR045687">
    <property type="entry name" value="PIGG/GPI7_C"/>
</dbReference>
<evidence type="ECO:0000256" key="2">
    <source>
        <dbReference type="ARBA" id="ARBA00004687"/>
    </source>
</evidence>
<feature type="transmembrane region" description="Helical" evidence="12">
    <location>
        <begin position="487"/>
        <end position="507"/>
    </location>
</feature>
<feature type="transmembrane region" description="Helical" evidence="12">
    <location>
        <begin position="774"/>
        <end position="796"/>
    </location>
</feature>
<evidence type="ECO:0000313" key="15">
    <source>
        <dbReference type="Proteomes" id="UP000053890"/>
    </source>
</evidence>
<evidence type="ECO:0000256" key="11">
    <source>
        <dbReference type="ARBA" id="ARBA00023180"/>
    </source>
</evidence>
<evidence type="ECO:0000313" key="14">
    <source>
        <dbReference type="EMBL" id="KPV77450.1"/>
    </source>
</evidence>
<evidence type="ECO:0000256" key="1">
    <source>
        <dbReference type="ARBA" id="ARBA00004477"/>
    </source>
</evidence>
<dbReference type="PANTHER" id="PTHR23072">
    <property type="entry name" value="PHOSPHATIDYLINOSITOL GLYCAN-RELATED"/>
    <property type="match status" value="1"/>
</dbReference>
<dbReference type="PANTHER" id="PTHR23072:SF0">
    <property type="entry name" value="GPI ETHANOLAMINE PHOSPHATE TRANSFERASE 2"/>
    <property type="match status" value="1"/>
</dbReference>